<evidence type="ECO:0000256" key="2">
    <source>
        <dbReference type="ARBA" id="ARBA00022723"/>
    </source>
</evidence>
<dbReference type="GO" id="GO:0035102">
    <property type="term" value="C:PRC1 complex"/>
    <property type="evidence" value="ECO:0007669"/>
    <property type="project" value="TreeGrafter"/>
</dbReference>
<feature type="compositionally biased region" description="Pro residues" evidence="8">
    <location>
        <begin position="221"/>
        <end position="231"/>
    </location>
</feature>
<feature type="domain" description="FCS-type" evidence="10">
    <location>
        <begin position="367"/>
        <end position="401"/>
    </location>
</feature>
<organism evidence="11">
    <name type="scientific">Rhipicephalus appendiculatus</name>
    <name type="common">Brown ear tick</name>
    <dbReference type="NCBI Taxonomy" id="34631"/>
    <lineage>
        <taxon>Eukaryota</taxon>
        <taxon>Metazoa</taxon>
        <taxon>Ecdysozoa</taxon>
        <taxon>Arthropoda</taxon>
        <taxon>Chelicerata</taxon>
        <taxon>Arachnida</taxon>
        <taxon>Acari</taxon>
        <taxon>Parasitiformes</taxon>
        <taxon>Ixodida</taxon>
        <taxon>Ixodoidea</taxon>
        <taxon>Ixodidae</taxon>
        <taxon>Rhipicephalinae</taxon>
        <taxon>Rhipicephalus</taxon>
        <taxon>Rhipicephalus</taxon>
    </lineage>
</organism>
<evidence type="ECO:0000256" key="8">
    <source>
        <dbReference type="SAM" id="MobiDB-lite"/>
    </source>
</evidence>
<feature type="domain" description="SAM" evidence="9">
    <location>
        <begin position="576"/>
        <end position="640"/>
    </location>
</feature>
<proteinExistence type="predicted"/>
<evidence type="ECO:0000259" key="9">
    <source>
        <dbReference type="PROSITE" id="PS50105"/>
    </source>
</evidence>
<dbReference type="Gene3D" id="3.30.60.160">
    <property type="match status" value="1"/>
</dbReference>
<keyword evidence="2" id="KW-0479">Metal-binding</keyword>
<dbReference type="Gene3D" id="1.10.150.50">
    <property type="entry name" value="Transcription Factor, Ets-1"/>
    <property type="match status" value="1"/>
</dbReference>
<feature type="region of interest" description="Disordered" evidence="8">
    <location>
        <begin position="1"/>
        <end position="170"/>
    </location>
</feature>
<name>A0A131YKD4_RHIAP</name>
<dbReference type="InterPro" id="IPR001660">
    <property type="entry name" value="SAM"/>
</dbReference>
<keyword evidence="6" id="KW-0539">Nucleus</keyword>
<evidence type="ECO:0000313" key="11">
    <source>
        <dbReference type="EMBL" id="JAP79407.1"/>
    </source>
</evidence>
<feature type="compositionally biased region" description="Low complexity" evidence="8">
    <location>
        <begin position="458"/>
        <end position="506"/>
    </location>
</feature>
<dbReference type="PROSITE" id="PS50105">
    <property type="entry name" value="SAM_DOMAIN"/>
    <property type="match status" value="1"/>
</dbReference>
<evidence type="ECO:0000256" key="6">
    <source>
        <dbReference type="ARBA" id="ARBA00023242"/>
    </source>
</evidence>
<feature type="region of interest" description="Disordered" evidence="8">
    <location>
        <begin position="420"/>
        <end position="572"/>
    </location>
</feature>
<dbReference type="GO" id="GO:0003677">
    <property type="term" value="F:DNA binding"/>
    <property type="evidence" value="ECO:0007669"/>
    <property type="project" value="UniProtKB-KW"/>
</dbReference>
<dbReference type="Pfam" id="PF00536">
    <property type="entry name" value="SAM_1"/>
    <property type="match status" value="1"/>
</dbReference>
<dbReference type="InterPro" id="IPR038603">
    <property type="entry name" value="Znf_FCS_sf"/>
</dbReference>
<comment type="subcellular location">
    <subcellularLocation>
        <location evidence="1">Nucleus</location>
    </subcellularLocation>
</comment>
<accession>A0A131YKD4</accession>
<evidence type="ECO:0000259" key="10">
    <source>
        <dbReference type="PROSITE" id="PS51024"/>
    </source>
</evidence>
<feature type="region of interest" description="Disordered" evidence="8">
    <location>
        <begin position="216"/>
        <end position="266"/>
    </location>
</feature>
<evidence type="ECO:0000256" key="1">
    <source>
        <dbReference type="ARBA" id="ARBA00004123"/>
    </source>
</evidence>
<feature type="compositionally biased region" description="Low complexity" evidence="8">
    <location>
        <begin position="93"/>
        <end position="108"/>
    </location>
</feature>
<dbReference type="SUPFAM" id="SSF47769">
    <property type="entry name" value="SAM/Pointed domain"/>
    <property type="match status" value="1"/>
</dbReference>
<keyword evidence="5" id="KW-0238">DNA-binding</keyword>
<feature type="compositionally biased region" description="Low complexity" evidence="8">
    <location>
        <begin position="1"/>
        <end position="14"/>
    </location>
</feature>
<evidence type="ECO:0000256" key="7">
    <source>
        <dbReference type="PROSITE-ProRule" id="PRU00367"/>
    </source>
</evidence>
<feature type="compositionally biased region" description="Polar residues" evidence="8">
    <location>
        <begin position="25"/>
        <end position="44"/>
    </location>
</feature>
<reference evidence="11" key="1">
    <citation type="journal article" date="2016" name="Ticks Tick Borne Dis.">
        <title>De novo assembly and annotation of the salivary gland transcriptome of Rhipicephalus appendiculatus male and female ticks during blood feeding.</title>
        <authorList>
            <person name="de Castro M.H."/>
            <person name="de Klerk D."/>
            <person name="Pienaar R."/>
            <person name="Latif A.A."/>
            <person name="Rees D.J."/>
            <person name="Mans B.J."/>
        </authorList>
    </citation>
    <scope>NUCLEOTIDE SEQUENCE</scope>
    <source>
        <tissue evidence="11">Salivary glands</tissue>
    </source>
</reference>
<dbReference type="AlphaFoldDB" id="A0A131YKD4"/>
<dbReference type="EMBL" id="GEDV01009150">
    <property type="protein sequence ID" value="JAP79407.1"/>
    <property type="molecule type" value="Transcribed_RNA"/>
</dbReference>
<dbReference type="PROSITE" id="PS51024">
    <property type="entry name" value="ZF_FCS"/>
    <property type="match status" value="1"/>
</dbReference>
<dbReference type="SMART" id="SM00454">
    <property type="entry name" value="SAM"/>
    <property type="match status" value="1"/>
</dbReference>
<feature type="compositionally biased region" description="Polar residues" evidence="8">
    <location>
        <begin position="62"/>
        <end position="89"/>
    </location>
</feature>
<sequence length="641" mass="68192">MKSTSTQSTAKTSTVVNIEPKPATMQPNLSQSHQQQAQNTNMVNHGTPGNHAATANAPVPSSAPSHTTQSHPTASHGTPNSHSVTSHSTMGRAATPTSHAASPSHPTANLTMTPNHSPSIHVSLPSSTVHGITSHSGPCHTSVSHMTSTHVSVTPTSVTHTSSTTHPTMVHAPVGSHIAAAHVPGPHMANHHLTGNAVSGGLSVSSHVAVAPQQKATVGVPSPPVAAPPPTAVKGSAEDKVEVSAPPEAAMPYDKQGGESGQKPEAMTNGGAVTPQMTMLTASEPVRQISQKPVVKPNVLTHVIEGYIIQEGPEPFPVSRSSLVAETESPKPSVETNGKAGSDEIQHIAQVPPSEAEPLPSKVAASGSDRVELAKCEMCGKLGTKSKFKKSKRFCSSSCVKRYNLACSERLGIFAFTSEPENEDELPGKVTKKKKMGRKSLRKPPGNHFNEYSSEKWPPQQQQQQQLQQPKEDAPQPQSQPQPQLQSQPQPQQPQQPQQQQQQQAQNKDINMDTVEPAKEDASTPMETAANASVPEQQLLRPESSVDSPAPAPPVEMEVDAPEPTPALPIKNPRSWTVQEVADYIQELPGCTDYAEEFRSQEIDGQALLLLKEDHLMTAMNIKLGPALKICAKINALREDQ</sequence>
<feature type="compositionally biased region" description="Polar residues" evidence="8">
    <location>
        <begin position="109"/>
        <end position="136"/>
    </location>
</feature>
<evidence type="ECO:0000256" key="4">
    <source>
        <dbReference type="ARBA" id="ARBA00022833"/>
    </source>
</evidence>
<keyword evidence="4" id="KW-0862">Zinc</keyword>
<dbReference type="Pfam" id="PF21319">
    <property type="entry name" value="zf-FCS_1"/>
    <property type="match status" value="1"/>
</dbReference>
<feature type="region of interest" description="Disordered" evidence="8">
    <location>
        <begin position="321"/>
        <end position="342"/>
    </location>
</feature>
<dbReference type="CDD" id="cd09577">
    <property type="entry name" value="SAM_Ph1_2_3"/>
    <property type="match status" value="1"/>
</dbReference>
<dbReference type="PANTHER" id="PTHR12247:SF138">
    <property type="entry name" value="POLYHOMEOTIC DISTAL, ISOFORM A-RELATED"/>
    <property type="match status" value="1"/>
</dbReference>
<dbReference type="GO" id="GO:0008270">
    <property type="term" value="F:zinc ion binding"/>
    <property type="evidence" value="ECO:0007669"/>
    <property type="project" value="UniProtKB-KW"/>
</dbReference>
<dbReference type="PANTHER" id="PTHR12247">
    <property type="entry name" value="POLYCOMB GROUP PROTEIN"/>
    <property type="match status" value="1"/>
</dbReference>
<protein>
    <submittedName>
        <fullName evidence="11">Polyhomeotic-like protein 3</fullName>
    </submittedName>
</protein>
<feature type="compositionally biased region" description="Basic residues" evidence="8">
    <location>
        <begin position="430"/>
        <end position="442"/>
    </location>
</feature>
<dbReference type="GO" id="GO:0042393">
    <property type="term" value="F:histone binding"/>
    <property type="evidence" value="ECO:0007669"/>
    <property type="project" value="TreeGrafter"/>
</dbReference>
<dbReference type="InterPro" id="IPR012313">
    <property type="entry name" value="Znf_FCS"/>
</dbReference>
<dbReference type="GO" id="GO:0045892">
    <property type="term" value="P:negative regulation of DNA-templated transcription"/>
    <property type="evidence" value="ECO:0007669"/>
    <property type="project" value="TreeGrafter"/>
</dbReference>
<dbReference type="InterPro" id="IPR013761">
    <property type="entry name" value="SAM/pointed_sf"/>
</dbReference>
<feature type="compositionally biased region" description="Low complexity" evidence="8">
    <location>
        <begin position="140"/>
        <end position="170"/>
    </location>
</feature>
<keyword evidence="3 7" id="KW-0863">Zinc-finger</keyword>
<evidence type="ECO:0000256" key="3">
    <source>
        <dbReference type="ARBA" id="ARBA00022771"/>
    </source>
</evidence>
<dbReference type="GO" id="GO:0003682">
    <property type="term" value="F:chromatin binding"/>
    <property type="evidence" value="ECO:0007669"/>
    <property type="project" value="TreeGrafter"/>
</dbReference>
<evidence type="ECO:0000256" key="5">
    <source>
        <dbReference type="ARBA" id="ARBA00023125"/>
    </source>
</evidence>
<dbReference type="InterPro" id="IPR050548">
    <property type="entry name" value="PcG_chromatin_remod_factors"/>
</dbReference>